<dbReference type="RefSeq" id="WP_185299266.1">
    <property type="nucleotide sequence ID" value="NZ_CP045702.1"/>
</dbReference>
<dbReference type="GO" id="GO:0005576">
    <property type="term" value="C:extracellular region"/>
    <property type="evidence" value="ECO:0007669"/>
    <property type="project" value="UniProtKB-SubCell"/>
</dbReference>
<evidence type="ECO:0000256" key="1">
    <source>
        <dbReference type="ARBA" id="ARBA00004613"/>
    </source>
</evidence>
<evidence type="ECO:0000259" key="8">
    <source>
        <dbReference type="Pfam" id="PF00720"/>
    </source>
</evidence>
<evidence type="ECO:0000256" key="6">
    <source>
        <dbReference type="ARBA" id="ARBA00023157"/>
    </source>
</evidence>
<feature type="domain" description="Subtilisin inhibitor" evidence="8">
    <location>
        <begin position="56"/>
        <end position="129"/>
    </location>
</feature>
<evidence type="ECO:0000256" key="4">
    <source>
        <dbReference type="ARBA" id="ARBA00022690"/>
    </source>
</evidence>
<dbReference type="Pfam" id="PF00720">
    <property type="entry name" value="SSI"/>
    <property type="match status" value="1"/>
</dbReference>
<dbReference type="InterPro" id="IPR036819">
    <property type="entry name" value="Subtilisin_inhibitor-like_sf"/>
</dbReference>
<evidence type="ECO:0000256" key="2">
    <source>
        <dbReference type="ARBA" id="ARBA00010472"/>
    </source>
</evidence>
<dbReference type="Proteomes" id="UP000515307">
    <property type="component" value="Chromosome"/>
</dbReference>
<evidence type="ECO:0000256" key="7">
    <source>
        <dbReference type="SAM" id="SignalP"/>
    </source>
</evidence>
<reference evidence="10" key="1">
    <citation type="submission" date="2019-10" db="EMBL/GenBank/DDBJ databases">
        <title>Antimicrobial potential of Antarctic Bacteria.</title>
        <authorList>
            <person name="Benaud N."/>
            <person name="Edwards R.J."/>
            <person name="Ferrari B.C."/>
        </authorList>
    </citation>
    <scope>NUCLEOTIDE SEQUENCE [LARGE SCALE GENOMIC DNA]</scope>
    <source>
        <strain evidence="10">NBSH44</strain>
    </source>
</reference>
<gene>
    <name evidence="9" type="ORF">F0344_15015</name>
</gene>
<dbReference type="Gene3D" id="3.30.350.10">
    <property type="entry name" value="Subtilisin inhibitor-like"/>
    <property type="match status" value="1"/>
</dbReference>
<keyword evidence="3" id="KW-0964">Secreted</keyword>
<dbReference type="KEGG" id="sfiy:F0344_15015"/>
<keyword evidence="6" id="KW-1015">Disulfide bond</keyword>
<dbReference type="GO" id="GO:0004867">
    <property type="term" value="F:serine-type endopeptidase inhibitor activity"/>
    <property type="evidence" value="ECO:0007669"/>
    <property type="project" value="UniProtKB-KW"/>
</dbReference>
<feature type="signal peptide" evidence="7">
    <location>
        <begin position="1"/>
        <end position="23"/>
    </location>
</feature>
<keyword evidence="7" id="KW-0732">Signal</keyword>
<accession>A0A7G7BK98</accession>
<protein>
    <submittedName>
        <fullName evidence="9">Protease inhibitor</fullName>
    </submittedName>
</protein>
<keyword evidence="5" id="KW-0722">Serine protease inhibitor</keyword>
<proteinExistence type="inferred from homology"/>
<sequence length="143" mass="14678">MNKTTAAVAAVLLGIGLAGTSHAAAPFPASTSAPSSGTQFAVEEFDMTLSVTGSGRTWARAVVLTCPAADTDRHSDSAAACAELVEAGGELDALPGDSHGCTREFDPVTAWADGTYRGRPVHWSKTYPNACALDSATGTVFRF</sequence>
<evidence type="ECO:0000256" key="5">
    <source>
        <dbReference type="ARBA" id="ARBA00022900"/>
    </source>
</evidence>
<evidence type="ECO:0000256" key="3">
    <source>
        <dbReference type="ARBA" id="ARBA00022525"/>
    </source>
</evidence>
<evidence type="ECO:0000313" key="9">
    <source>
        <dbReference type="EMBL" id="QNE75763.1"/>
    </source>
</evidence>
<keyword evidence="10" id="KW-1185">Reference proteome</keyword>
<dbReference type="EMBL" id="CP045702">
    <property type="protein sequence ID" value="QNE75763.1"/>
    <property type="molecule type" value="Genomic_DNA"/>
</dbReference>
<feature type="chain" id="PRO_5028990380" evidence="7">
    <location>
        <begin position="24"/>
        <end position="143"/>
    </location>
</feature>
<name>A0A7G7BK98_9ACTN</name>
<organism evidence="9 10">
    <name type="scientific">Streptomyces finlayi</name>
    <dbReference type="NCBI Taxonomy" id="67296"/>
    <lineage>
        <taxon>Bacteria</taxon>
        <taxon>Bacillati</taxon>
        <taxon>Actinomycetota</taxon>
        <taxon>Actinomycetes</taxon>
        <taxon>Kitasatosporales</taxon>
        <taxon>Streptomycetaceae</taxon>
        <taxon>Streptomyces</taxon>
    </lineage>
</organism>
<keyword evidence="4" id="KW-0646">Protease inhibitor</keyword>
<comment type="similarity">
    <text evidence="2">Belongs to the protease inhibitor I16 (SSI) family.</text>
</comment>
<dbReference type="AlphaFoldDB" id="A0A7G7BK98"/>
<dbReference type="SUPFAM" id="SSF55399">
    <property type="entry name" value="Subtilisin inhibitor"/>
    <property type="match status" value="1"/>
</dbReference>
<evidence type="ECO:0000313" key="10">
    <source>
        <dbReference type="Proteomes" id="UP000515307"/>
    </source>
</evidence>
<comment type="subcellular location">
    <subcellularLocation>
        <location evidence="1">Secreted</location>
    </subcellularLocation>
</comment>
<dbReference type="InterPro" id="IPR023549">
    <property type="entry name" value="Subtilisin_inhibitor"/>
</dbReference>